<dbReference type="EMBL" id="JAQOSP010000142">
    <property type="protein sequence ID" value="MDJ1172137.1"/>
    <property type="molecule type" value="Genomic_DNA"/>
</dbReference>
<gene>
    <name evidence="2" type="ORF">PMG71_22160</name>
</gene>
<keyword evidence="3" id="KW-1185">Reference proteome</keyword>
<sequence length="156" mass="17470">MPKVSPILTSTKLGTVRSPLPSTSPNFPNSYALLSRNNWIIDGSTFIDRDNPANYVYDQMLEQGCPTSQSGQPDDMEDLQSYWKSLCDTSNPPLALIFYENPQPPAPQGFSDTFLEALTRFQGKLCVVTEPPHPSLPTFSPKHPRLIEQILAFLER</sequence>
<comment type="caution">
    <text evidence="2">The sequence shown here is derived from an EMBL/GenBank/DDBJ whole genome shotgun (WGS) entry which is preliminary data.</text>
</comment>
<dbReference type="InterPro" id="IPR054611">
    <property type="entry name" value="NCAB"/>
</dbReference>
<evidence type="ECO:0000313" key="3">
    <source>
        <dbReference type="Proteomes" id="UP001235303"/>
    </source>
</evidence>
<dbReference type="Pfam" id="PF22724">
    <property type="entry name" value="NCAB1"/>
    <property type="match status" value="1"/>
</dbReference>
<name>A0ABT7AYZ9_9CYAN</name>
<proteinExistence type="predicted"/>
<organism evidence="2 3">
    <name type="scientific">Roseofilum acuticapitatum BLCC-M154</name>
    <dbReference type="NCBI Taxonomy" id="3022444"/>
    <lineage>
        <taxon>Bacteria</taxon>
        <taxon>Bacillati</taxon>
        <taxon>Cyanobacteriota</taxon>
        <taxon>Cyanophyceae</taxon>
        <taxon>Desertifilales</taxon>
        <taxon>Desertifilaceae</taxon>
        <taxon>Roseofilum</taxon>
        <taxon>Roseofilum acuticapitatum</taxon>
    </lineage>
</organism>
<reference evidence="2 3" key="1">
    <citation type="submission" date="2023-01" db="EMBL/GenBank/DDBJ databases">
        <title>Novel diversity within Roseofilum (Cyanobacteria; Desertifilaceae) from marine benthic mats with descriptions of four novel species.</title>
        <authorList>
            <person name="Wang Y."/>
            <person name="Berthold D.E."/>
            <person name="Hu J."/>
            <person name="Lefler F.W."/>
            <person name="Laughinghouse H.D. IV."/>
        </authorList>
    </citation>
    <scope>NUCLEOTIDE SEQUENCE [LARGE SCALE GENOMIC DNA]</scope>
    <source>
        <strain evidence="2 3">BLCC-M154</strain>
    </source>
</reference>
<accession>A0ABT7AYZ9</accession>
<dbReference type="Proteomes" id="UP001235303">
    <property type="component" value="Unassembled WGS sequence"/>
</dbReference>
<protein>
    <recommendedName>
        <fullName evidence="1">NACHT C-terminal Alpha/Beta domain-containing protein</fullName>
    </recommendedName>
</protein>
<feature type="domain" description="NACHT C-terminal Alpha/Beta" evidence="1">
    <location>
        <begin position="37"/>
        <end position="155"/>
    </location>
</feature>
<evidence type="ECO:0000313" key="2">
    <source>
        <dbReference type="EMBL" id="MDJ1172137.1"/>
    </source>
</evidence>
<evidence type="ECO:0000259" key="1">
    <source>
        <dbReference type="Pfam" id="PF22724"/>
    </source>
</evidence>